<dbReference type="Proteomes" id="UP000307217">
    <property type="component" value="Unassembled WGS sequence"/>
</dbReference>
<keyword evidence="4" id="KW-1185">Reference proteome</keyword>
<organism evidence="2 5">
    <name type="scientific">Pseudoalteromonas aurantia</name>
    <dbReference type="NCBI Taxonomy" id="43654"/>
    <lineage>
        <taxon>Bacteria</taxon>
        <taxon>Pseudomonadati</taxon>
        <taxon>Pseudomonadota</taxon>
        <taxon>Gammaproteobacteria</taxon>
        <taxon>Alteromonadales</taxon>
        <taxon>Pseudoalteromonadaceae</taxon>
        <taxon>Pseudoalteromonas</taxon>
    </lineage>
</organism>
<evidence type="ECO:0000313" key="5">
    <source>
        <dbReference type="Proteomes" id="UP000307217"/>
    </source>
</evidence>
<reference evidence="4 5" key="2">
    <citation type="submission" date="2019-06" db="EMBL/GenBank/DDBJ databases">
        <title>Co-occurence of chitin degradation, pigmentation and bioactivity in marine Pseudoalteromonas.</title>
        <authorList>
            <person name="Sonnenschein E.C."/>
            <person name="Bech P.K."/>
        </authorList>
    </citation>
    <scope>NUCLEOTIDE SEQUENCE [LARGE SCALE GENOMIC DNA]</scope>
    <source>
        <strain evidence="5">S3790</strain>
        <strain evidence="3 4">S3895</strain>
    </source>
</reference>
<name>A0A5S3V6T0_9GAMM</name>
<reference evidence="2 5" key="1">
    <citation type="submission" date="2018-01" db="EMBL/GenBank/DDBJ databases">
        <authorList>
            <person name="Paulsen S."/>
            <person name="Gram L.K."/>
        </authorList>
    </citation>
    <scope>NUCLEOTIDE SEQUENCE [LARGE SCALE GENOMIC DNA]</scope>
    <source>
        <strain evidence="2 5">S3790</strain>
        <strain evidence="3">S3895</strain>
    </source>
</reference>
<dbReference type="Proteomes" id="UP000307164">
    <property type="component" value="Unassembled WGS sequence"/>
</dbReference>
<protein>
    <recommendedName>
        <fullName evidence="6">Adhesin domain-containing protein</fullName>
    </recommendedName>
</protein>
<evidence type="ECO:0000256" key="1">
    <source>
        <dbReference type="SAM" id="SignalP"/>
    </source>
</evidence>
<accession>A0A5S3V6T0</accession>
<gene>
    <name evidence="2" type="ORF">CWC19_14140</name>
    <name evidence="3" type="ORF">CWC20_09545</name>
</gene>
<dbReference type="EMBL" id="PNBW01000046">
    <property type="protein sequence ID" value="TMO74759.1"/>
    <property type="molecule type" value="Genomic_DNA"/>
</dbReference>
<keyword evidence="1" id="KW-0732">Signal</keyword>
<dbReference type="AlphaFoldDB" id="A0A5S3V6T0"/>
<evidence type="ECO:0008006" key="6">
    <source>
        <dbReference type="Google" id="ProtNLM"/>
    </source>
</evidence>
<comment type="caution">
    <text evidence="2">The sequence shown here is derived from an EMBL/GenBank/DDBJ whole genome shotgun (WGS) entry which is preliminary data.</text>
</comment>
<evidence type="ECO:0000313" key="3">
    <source>
        <dbReference type="EMBL" id="TMO74759.1"/>
    </source>
</evidence>
<sequence length="206" mass="22670">MKKFLLLTATAASLSFNVLANESHTIKQSFAAHNNQQLEIDFPVGRLDMTSYDGDKIEVSIRLEVQQNDSWFNSNVNLDEITLNHHTKSDTLSLEIDEKDLKQHWQVKVPSSMQLDIEVGVGNVKISELANSADIEVGVGKVSIDTSEADFKSISLESGVGTTSVKGLINTATQHKKLTRSETHYTGKGSHNIEVEVGVGNIQVRH</sequence>
<dbReference type="OrthoDB" id="5767486at2"/>
<proteinExistence type="predicted"/>
<reference evidence="2" key="3">
    <citation type="submission" date="2019-09" db="EMBL/GenBank/DDBJ databases">
        <title>Co-occurence of chitin degradation, pigmentation and bioactivity in marine Pseudoalteromonas.</title>
        <authorList>
            <person name="Sonnenschein E.C."/>
            <person name="Bech P.K."/>
        </authorList>
    </citation>
    <scope>NUCLEOTIDE SEQUENCE</scope>
    <source>
        <strain evidence="2">S3790</strain>
    </source>
</reference>
<feature type="signal peptide" evidence="1">
    <location>
        <begin position="1"/>
        <end position="20"/>
    </location>
</feature>
<evidence type="ECO:0000313" key="4">
    <source>
        <dbReference type="Proteomes" id="UP000307164"/>
    </source>
</evidence>
<feature type="chain" id="PRO_5024321929" description="Adhesin domain-containing protein" evidence="1">
    <location>
        <begin position="21"/>
        <end position="206"/>
    </location>
</feature>
<dbReference type="EMBL" id="PNBX01000060">
    <property type="protein sequence ID" value="TMO67342.1"/>
    <property type="molecule type" value="Genomic_DNA"/>
</dbReference>
<dbReference type="RefSeq" id="WP_138592471.1">
    <property type="nucleotide sequence ID" value="NZ_PNBW01000046.1"/>
</dbReference>
<evidence type="ECO:0000313" key="2">
    <source>
        <dbReference type="EMBL" id="TMO67342.1"/>
    </source>
</evidence>